<dbReference type="PROSITE" id="PS50297">
    <property type="entry name" value="ANK_REP_REGION"/>
    <property type="match status" value="3"/>
</dbReference>
<dbReference type="Pfam" id="PF00023">
    <property type="entry name" value="Ank"/>
    <property type="match status" value="3"/>
</dbReference>
<comment type="subcellular location">
    <subcellularLocation>
        <location evidence="1">Membrane</location>
        <topology evidence="1">Multi-pass membrane protein</topology>
    </subcellularLocation>
</comment>
<keyword evidence="2 9" id="KW-0812">Transmembrane</keyword>
<keyword evidence="3" id="KW-0677">Repeat</keyword>
<reference evidence="11" key="1">
    <citation type="journal article" date="2019" name="Science">
        <title>Mutation of a bHLH transcription factor allowed almond domestication.</title>
        <authorList>
            <person name="Sanchez-Perez R."/>
            <person name="Pavan S."/>
            <person name="Mazzeo R."/>
            <person name="Moldovan C."/>
            <person name="Aiese Cigliano R."/>
            <person name="Del Cueto J."/>
            <person name="Ricciardi F."/>
            <person name="Lotti C."/>
            <person name="Ricciardi L."/>
            <person name="Dicenta F."/>
            <person name="Lopez-Marques R.L."/>
            <person name="Lindberg Moller B."/>
        </authorList>
    </citation>
    <scope>NUCLEOTIDE SEQUENCE</scope>
</reference>
<feature type="transmembrane region" description="Helical" evidence="9">
    <location>
        <begin position="596"/>
        <end position="618"/>
    </location>
</feature>
<dbReference type="PROSITE" id="PS50088">
    <property type="entry name" value="ANK_REPEAT"/>
    <property type="match status" value="3"/>
</dbReference>
<evidence type="ECO:0000256" key="6">
    <source>
        <dbReference type="ARBA" id="ARBA00023136"/>
    </source>
</evidence>
<evidence type="ECO:0000313" key="11">
    <source>
        <dbReference type="EMBL" id="BBG99631.1"/>
    </source>
</evidence>
<evidence type="ECO:0000256" key="3">
    <source>
        <dbReference type="ARBA" id="ARBA00022737"/>
    </source>
</evidence>
<evidence type="ECO:0000256" key="9">
    <source>
        <dbReference type="SAM" id="Phobius"/>
    </source>
</evidence>
<dbReference type="GO" id="GO:0005886">
    <property type="term" value="C:plasma membrane"/>
    <property type="evidence" value="ECO:0007669"/>
    <property type="project" value="TreeGrafter"/>
</dbReference>
<dbReference type="AlphaFoldDB" id="A0A4Y1R692"/>
<dbReference type="SUPFAM" id="SSF48403">
    <property type="entry name" value="Ankyrin repeat"/>
    <property type="match status" value="1"/>
</dbReference>
<evidence type="ECO:0000259" key="10">
    <source>
        <dbReference type="Pfam" id="PF13962"/>
    </source>
</evidence>
<evidence type="ECO:0000256" key="8">
    <source>
        <dbReference type="SAM" id="MobiDB-lite"/>
    </source>
</evidence>
<dbReference type="Pfam" id="PF12796">
    <property type="entry name" value="Ank_2"/>
    <property type="match status" value="2"/>
</dbReference>
<evidence type="ECO:0000256" key="2">
    <source>
        <dbReference type="ARBA" id="ARBA00022692"/>
    </source>
</evidence>
<gene>
    <name evidence="11" type="ORF">Prudu_009387</name>
</gene>
<organism evidence="11">
    <name type="scientific">Prunus dulcis</name>
    <name type="common">Almond</name>
    <name type="synonym">Amygdalus dulcis</name>
    <dbReference type="NCBI Taxonomy" id="3755"/>
    <lineage>
        <taxon>Eukaryota</taxon>
        <taxon>Viridiplantae</taxon>
        <taxon>Streptophyta</taxon>
        <taxon>Embryophyta</taxon>
        <taxon>Tracheophyta</taxon>
        <taxon>Spermatophyta</taxon>
        <taxon>Magnoliopsida</taxon>
        <taxon>eudicotyledons</taxon>
        <taxon>Gunneridae</taxon>
        <taxon>Pentapetalae</taxon>
        <taxon>rosids</taxon>
        <taxon>fabids</taxon>
        <taxon>Rosales</taxon>
        <taxon>Rosaceae</taxon>
        <taxon>Amygdaloideae</taxon>
        <taxon>Amygdaleae</taxon>
        <taxon>Prunus</taxon>
    </lineage>
</organism>
<dbReference type="SMART" id="SM00248">
    <property type="entry name" value="ANK"/>
    <property type="match status" value="9"/>
</dbReference>
<dbReference type="EMBL" id="AP019299">
    <property type="protein sequence ID" value="BBG99631.1"/>
    <property type="molecule type" value="Genomic_DNA"/>
</dbReference>
<evidence type="ECO:0000256" key="5">
    <source>
        <dbReference type="ARBA" id="ARBA00023043"/>
    </source>
</evidence>
<feature type="transmembrane region" description="Helical" evidence="9">
    <location>
        <begin position="570"/>
        <end position="589"/>
    </location>
</feature>
<keyword evidence="6 9" id="KW-0472">Membrane</keyword>
<feature type="repeat" description="ANK" evidence="7">
    <location>
        <begin position="228"/>
        <end position="260"/>
    </location>
</feature>
<dbReference type="Pfam" id="PF13962">
    <property type="entry name" value="PGG"/>
    <property type="match status" value="1"/>
</dbReference>
<proteinExistence type="predicted"/>
<evidence type="ECO:0000256" key="7">
    <source>
        <dbReference type="PROSITE-ProRule" id="PRU00023"/>
    </source>
</evidence>
<feature type="compositionally biased region" description="Polar residues" evidence="8">
    <location>
        <begin position="32"/>
        <end position="43"/>
    </location>
</feature>
<dbReference type="InterPro" id="IPR026961">
    <property type="entry name" value="PGG_dom"/>
</dbReference>
<dbReference type="Gene3D" id="1.25.40.20">
    <property type="entry name" value="Ankyrin repeat-containing domain"/>
    <property type="match status" value="2"/>
</dbReference>
<protein>
    <submittedName>
        <fullName evidence="11">Ankyrin repeat family protein</fullName>
    </submittedName>
</protein>
<feature type="transmembrane region" description="Helical" evidence="9">
    <location>
        <begin position="638"/>
        <end position="661"/>
    </location>
</feature>
<evidence type="ECO:0000256" key="1">
    <source>
        <dbReference type="ARBA" id="ARBA00004141"/>
    </source>
</evidence>
<sequence length="696" mass="77642">MQEVPTATELPSQESEAHHQIQDSEETDEASDPNTRVQFLSRRSPQNNTFVHIAVSSGRVELAAKILQQHKHLLLEKNFEGDTALHIAAKAGDVDTTTNTLLREAQGTINVENTGDVLTLLRMKNNEENTALHEALIRGHQLVAKCLIEADPAVSLYINKEQKSPLYLAAEQGLVEIVKLIEEKAVKKNTEIQGKSPLFAAILGCQKKEVLKIISNMKPNILNSKDEKGRTPLHCAASVGYLEGVRFLGKQLLDSYRKDNCGNFPIHSASSKGHVDIVKELLRHCPDSMELRNSSDQNILHVAARCGEDNLVKYFLKNVEFQMLINQKDNRGNTPLHLAKMYHHPKVVDLFTLDRRTNLKVLNDRGMTALGISESTLETSASYDGVTPMKISWIHHCTRFVSSNKVFNVLMVPLVQMIPTVKEEENGVIQLYSSEQNPRDSSSLPELDQILVEPGPGMETKRTTAAAGQIQNKAVATAWWLINRLVNCLEYPRTWLEDTRGMLMIVATMISTTTFEAAVNPPGGVWQDNNINSGAGGTTYCTHDNICSAGTSVAGSGFPKDFLEFVTHNTISYISSLSVTLLLVGGFPLRNRVIMWLLSMAMCLTLTSLAHTYIHALMIVFPNTEIYKSYEKISQISIGVWVTLLGIIAAIHTIRLIIWLARKLWGRFKHKIPKSLRNVIDSLVDSSRARRRTKKF</sequence>
<name>A0A4Y1R692_PRUDU</name>
<dbReference type="InterPro" id="IPR002110">
    <property type="entry name" value="Ankyrin_rpt"/>
</dbReference>
<dbReference type="PANTHER" id="PTHR24186">
    <property type="entry name" value="PROTEIN PHOSPHATASE 1 REGULATORY SUBUNIT"/>
    <property type="match status" value="1"/>
</dbReference>
<accession>A0A4Y1R692</accession>
<feature type="region of interest" description="Disordered" evidence="8">
    <location>
        <begin position="1"/>
        <end position="43"/>
    </location>
</feature>
<dbReference type="InterPro" id="IPR036770">
    <property type="entry name" value="Ankyrin_rpt-contain_sf"/>
</dbReference>
<evidence type="ECO:0000256" key="4">
    <source>
        <dbReference type="ARBA" id="ARBA00022989"/>
    </source>
</evidence>
<dbReference type="PANTHER" id="PTHR24186:SF46">
    <property type="entry name" value="PROTEIN ACCELERATED CELL DEATH 6-LIKE"/>
    <property type="match status" value="1"/>
</dbReference>
<feature type="domain" description="PGG" evidence="10">
    <location>
        <begin position="494"/>
        <end position="619"/>
    </location>
</feature>
<keyword evidence="5 7" id="KW-0040">ANK repeat</keyword>
<feature type="repeat" description="ANK" evidence="7">
    <location>
        <begin position="261"/>
        <end position="284"/>
    </location>
</feature>
<keyword evidence="4 9" id="KW-1133">Transmembrane helix</keyword>
<feature type="repeat" description="ANK" evidence="7">
    <location>
        <begin position="80"/>
        <end position="114"/>
    </location>
</feature>